<proteinExistence type="inferred from homology"/>
<name>A0AAV2R439_MEGNR</name>
<dbReference type="Pfam" id="PF03908">
    <property type="entry name" value="Sec20"/>
    <property type="match status" value="1"/>
</dbReference>
<dbReference type="EMBL" id="CAXKWB010013811">
    <property type="protein sequence ID" value="CAL4108620.1"/>
    <property type="molecule type" value="Genomic_DNA"/>
</dbReference>
<evidence type="ECO:0000256" key="5">
    <source>
        <dbReference type="ARBA" id="ARBA00022892"/>
    </source>
</evidence>
<evidence type="ECO:0000259" key="11">
    <source>
        <dbReference type="Pfam" id="PF03908"/>
    </source>
</evidence>
<dbReference type="GO" id="GO:0005484">
    <property type="term" value="F:SNAP receptor activity"/>
    <property type="evidence" value="ECO:0007669"/>
    <property type="project" value="InterPro"/>
</dbReference>
<feature type="domain" description="Sec20 C-terminal" evidence="11">
    <location>
        <begin position="164"/>
        <end position="253"/>
    </location>
</feature>
<keyword evidence="8 10" id="KW-0472">Membrane</keyword>
<evidence type="ECO:0000313" key="12">
    <source>
        <dbReference type="EMBL" id="CAL4108620.1"/>
    </source>
</evidence>
<dbReference type="PANTHER" id="PTHR12825:SF0">
    <property type="entry name" value="VESICLE TRANSPORT PROTEIN SEC20"/>
    <property type="match status" value="1"/>
</dbReference>
<evidence type="ECO:0000256" key="4">
    <source>
        <dbReference type="ARBA" id="ARBA00022824"/>
    </source>
</evidence>
<dbReference type="Proteomes" id="UP001497623">
    <property type="component" value="Unassembled WGS sequence"/>
</dbReference>
<comment type="subcellular location">
    <subcellularLocation>
        <location evidence="1">Endoplasmic reticulum membrane</location>
        <topology evidence="1">Single-pass type IV membrane protein</topology>
    </subcellularLocation>
</comment>
<reference evidence="12 13" key="1">
    <citation type="submission" date="2024-05" db="EMBL/GenBank/DDBJ databases">
        <authorList>
            <person name="Wallberg A."/>
        </authorList>
    </citation>
    <scope>NUCLEOTIDE SEQUENCE [LARGE SCALE GENOMIC DNA]</scope>
</reference>
<evidence type="ECO:0000256" key="9">
    <source>
        <dbReference type="ARBA" id="ARBA00037934"/>
    </source>
</evidence>
<feature type="transmembrane region" description="Helical" evidence="10">
    <location>
        <begin position="233"/>
        <end position="250"/>
    </location>
</feature>
<protein>
    <recommendedName>
        <fullName evidence="11">Sec20 C-terminal domain-containing protein</fullName>
    </recommendedName>
</protein>
<dbReference type="PANTHER" id="PTHR12825">
    <property type="entry name" value="BNIP1-RELATED"/>
    <property type="match status" value="1"/>
</dbReference>
<evidence type="ECO:0000256" key="6">
    <source>
        <dbReference type="ARBA" id="ARBA00022989"/>
    </source>
</evidence>
<organism evidence="12 13">
    <name type="scientific">Meganyctiphanes norvegica</name>
    <name type="common">Northern krill</name>
    <name type="synonym">Thysanopoda norvegica</name>
    <dbReference type="NCBI Taxonomy" id="48144"/>
    <lineage>
        <taxon>Eukaryota</taxon>
        <taxon>Metazoa</taxon>
        <taxon>Ecdysozoa</taxon>
        <taxon>Arthropoda</taxon>
        <taxon>Crustacea</taxon>
        <taxon>Multicrustacea</taxon>
        <taxon>Malacostraca</taxon>
        <taxon>Eumalacostraca</taxon>
        <taxon>Eucarida</taxon>
        <taxon>Euphausiacea</taxon>
        <taxon>Euphausiidae</taxon>
        <taxon>Meganyctiphanes</taxon>
    </lineage>
</organism>
<dbReference type="GO" id="GO:0005789">
    <property type="term" value="C:endoplasmic reticulum membrane"/>
    <property type="evidence" value="ECO:0007669"/>
    <property type="project" value="UniProtKB-SubCell"/>
</dbReference>
<keyword evidence="7" id="KW-0175">Coiled coil</keyword>
<dbReference type="GO" id="GO:0031201">
    <property type="term" value="C:SNARE complex"/>
    <property type="evidence" value="ECO:0007669"/>
    <property type="project" value="TreeGrafter"/>
</dbReference>
<keyword evidence="2" id="KW-0813">Transport</keyword>
<dbReference type="InterPro" id="IPR005606">
    <property type="entry name" value="Sec20"/>
</dbReference>
<dbReference type="AlphaFoldDB" id="A0AAV2R439"/>
<sequence length="256" mass="29409">MAVLWSRRENVFLAKKHLHQRVLDHMYHHSSNSEGEELIHYDVVVSKLVPEIREYNGLQGELEELGSLVRSRIGELREQIQELKRLAQEQDSEAARNQLLEEVDRADKMLQDNHKAFRNAILTSQLAINQRSKDELLAPSTIEEGSETGVRQRDRMKREGLLKKSSQLTDDLLTVTRMIKDNTDKSTKTLDRLVEGSQTIASTQEELATMGSVIGHAKKILNKYGRRENTDKLLIFLGLVFFLASCLVVLRNRFIF</sequence>
<gene>
    <name evidence="12" type="ORF">MNOR_LOCUS18940</name>
</gene>
<evidence type="ECO:0000256" key="1">
    <source>
        <dbReference type="ARBA" id="ARBA00004163"/>
    </source>
</evidence>
<keyword evidence="6 10" id="KW-1133">Transmembrane helix</keyword>
<evidence type="ECO:0000313" key="13">
    <source>
        <dbReference type="Proteomes" id="UP001497623"/>
    </source>
</evidence>
<evidence type="ECO:0000256" key="7">
    <source>
        <dbReference type="ARBA" id="ARBA00023054"/>
    </source>
</evidence>
<accession>A0AAV2R439</accession>
<evidence type="ECO:0000256" key="8">
    <source>
        <dbReference type="ARBA" id="ARBA00023136"/>
    </source>
</evidence>
<dbReference type="InterPro" id="IPR056173">
    <property type="entry name" value="Sec20_C"/>
</dbReference>
<keyword evidence="3 10" id="KW-0812">Transmembrane</keyword>
<evidence type="ECO:0000256" key="2">
    <source>
        <dbReference type="ARBA" id="ARBA00022448"/>
    </source>
</evidence>
<evidence type="ECO:0000256" key="10">
    <source>
        <dbReference type="SAM" id="Phobius"/>
    </source>
</evidence>
<evidence type="ECO:0000256" key="3">
    <source>
        <dbReference type="ARBA" id="ARBA00022692"/>
    </source>
</evidence>
<comment type="similarity">
    <text evidence="9">Belongs to the SEC20 family.</text>
</comment>
<keyword evidence="13" id="KW-1185">Reference proteome</keyword>
<feature type="non-terminal residue" evidence="12">
    <location>
        <position position="256"/>
    </location>
</feature>
<comment type="caution">
    <text evidence="12">The sequence shown here is derived from an EMBL/GenBank/DDBJ whole genome shotgun (WGS) entry which is preliminary data.</text>
</comment>
<keyword evidence="4" id="KW-0256">Endoplasmic reticulum</keyword>
<dbReference type="GO" id="GO:0006890">
    <property type="term" value="P:retrograde vesicle-mediated transport, Golgi to endoplasmic reticulum"/>
    <property type="evidence" value="ECO:0007669"/>
    <property type="project" value="InterPro"/>
</dbReference>
<keyword evidence="5" id="KW-0931">ER-Golgi transport</keyword>